<dbReference type="EMBL" id="FNXT01000808">
    <property type="protein sequence ID" value="SZX67715.1"/>
    <property type="molecule type" value="Genomic_DNA"/>
</dbReference>
<name>A0A383WDU1_TETOB</name>
<proteinExistence type="predicted"/>
<feature type="region of interest" description="Disordered" evidence="1">
    <location>
        <begin position="37"/>
        <end position="64"/>
    </location>
</feature>
<protein>
    <submittedName>
        <fullName evidence="3">Uncharacterized protein</fullName>
    </submittedName>
</protein>
<feature type="compositionally biased region" description="Low complexity" evidence="1">
    <location>
        <begin position="177"/>
        <end position="186"/>
    </location>
</feature>
<gene>
    <name evidence="3" type="ORF">BQ4739_LOCUS16117</name>
    <name evidence="2" type="ORF">BQ4739_LOCUS8078</name>
</gene>
<organism evidence="3 4">
    <name type="scientific">Tetradesmus obliquus</name>
    <name type="common">Green alga</name>
    <name type="synonym">Acutodesmus obliquus</name>
    <dbReference type="NCBI Taxonomy" id="3088"/>
    <lineage>
        <taxon>Eukaryota</taxon>
        <taxon>Viridiplantae</taxon>
        <taxon>Chlorophyta</taxon>
        <taxon>core chlorophytes</taxon>
        <taxon>Chlorophyceae</taxon>
        <taxon>CS clade</taxon>
        <taxon>Sphaeropleales</taxon>
        <taxon>Scenedesmaceae</taxon>
        <taxon>Tetradesmus</taxon>
    </lineage>
</organism>
<dbReference type="Proteomes" id="UP000256970">
    <property type="component" value="Unassembled WGS sequence"/>
</dbReference>
<evidence type="ECO:0000313" key="2">
    <source>
        <dbReference type="EMBL" id="SZX67715.1"/>
    </source>
</evidence>
<accession>A0A383WDU1</accession>
<evidence type="ECO:0000313" key="4">
    <source>
        <dbReference type="Proteomes" id="UP000256970"/>
    </source>
</evidence>
<sequence length="297" mass="31163">MAKRVREFQSVSFEQQLKAFKPLRVNPFSLMMEAARTAAHQDVPTQEQQQPQQQQHMPTSRQQQAAQHHPGCHVPCTHCGCGLSELSVQQCHSCKNVYCCSCSVINYDAREDRVFCMDCLPGAAVTCCSRDDDDFEMHDQFDQSTTFNRFDHFDRPSFDLHRSASPGRDITGYGQPSSSSSSGRSSSLMQACNRAAAAAAASAAANGSTPFGSMTCSLAGQGCGSLLGAPHSSSGPTSAAAAAAPWDISGNGSPSTLAGPGRAGGQLLATSPVIPFVGLGCGQGYMGLASRVCGAAV</sequence>
<feature type="region of interest" description="Disordered" evidence="1">
    <location>
        <begin position="164"/>
        <end position="186"/>
    </location>
</feature>
<evidence type="ECO:0000256" key="1">
    <source>
        <dbReference type="SAM" id="MobiDB-lite"/>
    </source>
</evidence>
<reference evidence="3 4" key="1">
    <citation type="submission" date="2016-10" db="EMBL/GenBank/DDBJ databases">
        <authorList>
            <person name="Cai Z."/>
        </authorList>
    </citation>
    <scope>NUCLEOTIDE SEQUENCE [LARGE SCALE GENOMIC DNA]</scope>
</reference>
<dbReference type="EMBL" id="FNXT01001242">
    <property type="protein sequence ID" value="SZX75768.1"/>
    <property type="molecule type" value="Genomic_DNA"/>
</dbReference>
<keyword evidence="4" id="KW-1185">Reference proteome</keyword>
<evidence type="ECO:0000313" key="3">
    <source>
        <dbReference type="EMBL" id="SZX75768.1"/>
    </source>
</evidence>
<feature type="compositionally biased region" description="Low complexity" evidence="1">
    <location>
        <begin position="41"/>
        <end position="64"/>
    </location>
</feature>
<dbReference type="AlphaFoldDB" id="A0A383WDU1"/>